<gene>
    <name evidence="1" type="ORF">PXEA_LOCUS35201</name>
</gene>
<protein>
    <submittedName>
        <fullName evidence="1">Uncharacterized protein</fullName>
    </submittedName>
</protein>
<keyword evidence="2" id="KW-1185">Reference proteome</keyword>
<proteinExistence type="predicted"/>
<organism evidence="1 2">
    <name type="scientific">Protopolystoma xenopodis</name>
    <dbReference type="NCBI Taxonomy" id="117903"/>
    <lineage>
        <taxon>Eukaryota</taxon>
        <taxon>Metazoa</taxon>
        <taxon>Spiralia</taxon>
        <taxon>Lophotrochozoa</taxon>
        <taxon>Platyhelminthes</taxon>
        <taxon>Monogenea</taxon>
        <taxon>Polyopisthocotylea</taxon>
        <taxon>Polystomatidea</taxon>
        <taxon>Polystomatidae</taxon>
        <taxon>Protopolystoma</taxon>
    </lineage>
</organism>
<comment type="caution">
    <text evidence="1">The sequence shown here is derived from an EMBL/GenBank/DDBJ whole genome shotgun (WGS) entry which is preliminary data.</text>
</comment>
<accession>A0A3S5AP61</accession>
<dbReference type="AlphaFoldDB" id="A0A3S5AP61"/>
<reference evidence="1" key="1">
    <citation type="submission" date="2018-11" db="EMBL/GenBank/DDBJ databases">
        <authorList>
            <consortium name="Pathogen Informatics"/>
        </authorList>
    </citation>
    <scope>NUCLEOTIDE SEQUENCE</scope>
</reference>
<dbReference type="Proteomes" id="UP000784294">
    <property type="component" value="Unassembled WGS sequence"/>
</dbReference>
<name>A0A3S5AP61_9PLAT</name>
<evidence type="ECO:0000313" key="1">
    <source>
        <dbReference type="EMBL" id="VEL41761.1"/>
    </source>
</evidence>
<dbReference type="EMBL" id="CAAALY010270886">
    <property type="protein sequence ID" value="VEL41761.1"/>
    <property type="molecule type" value="Genomic_DNA"/>
</dbReference>
<evidence type="ECO:0000313" key="2">
    <source>
        <dbReference type="Proteomes" id="UP000784294"/>
    </source>
</evidence>
<sequence length="72" mass="8105">MGRRCTGSTSCPISRPHSNCQEEVGRLSTWYMPKKQPIPTVKVHQSAPISTRLCMQSLGETCTNCLRPRRLC</sequence>